<accession>A0A420W9Q7</accession>
<proteinExistence type="predicted"/>
<reference evidence="7 8" key="1">
    <citation type="submission" date="2018-10" db="EMBL/GenBank/DDBJ databases">
        <title>Genomic Encyclopedia of Type Strains, Phase IV (KMG-IV): sequencing the most valuable type-strain genomes for metagenomic binning, comparative biology and taxonomic classification.</title>
        <authorList>
            <person name="Goeker M."/>
        </authorList>
    </citation>
    <scope>NUCLEOTIDE SEQUENCE [LARGE SCALE GENOMIC DNA]</scope>
    <source>
        <strain evidence="7 8">DSM 15521</strain>
    </source>
</reference>
<dbReference type="Pfam" id="PF01568">
    <property type="entry name" value="Molydop_binding"/>
    <property type="match status" value="1"/>
</dbReference>
<dbReference type="GO" id="GO:0016020">
    <property type="term" value="C:membrane"/>
    <property type="evidence" value="ECO:0007669"/>
    <property type="project" value="TreeGrafter"/>
</dbReference>
<dbReference type="SMART" id="SM00926">
    <property type="entry name" value="Molybdop_Fe4S4"/>
    <property type="match status" value="1"/>
</dbReference>
<evidence type="ECO:0000256" key="1">
    <source>
        <dbReference type="ARBA" id="ARBA00022485"/>
    </source>
</evidence>
<gene>
    <name evidence="7" type="ORF">C7457_0947</name>
</gene>
<comment type="caution">
    <text evidence="7">The sequence shown here is derived from an EMBL/GenBank/DDBJ whole genome shotgun (WGS) entry which is preliminary data.</text>
</comment>
<evidence type="ECO:0000256" key="2">
    <source>
        <dbReference type="ARBA" id="ARBA00022723"/>
    </source>
</evidence>
<keyword evidence="5" id="KW-0411">Iron-sulfur</keyword>
<keyword evidence="4" id="KW-0408">Iron</keyword>
<keyword evidence="8" id="KW-1185">Reference proteome</keyword>
<dbReference type="AlphaFoldDB" id="A0A420W9Q7"/>
<evidence type="ECO:0000313" key="7">
    <source>
        <dbReference type="EMBL" id="RKQ64056.1"/>
    </source>
</evidence>
<dbReference type="RefSeq" id="WP_121170487.1">
    <property type="nucleotide sequence ID" value="NZ_RBIE01000001.1"/>
</dbReference>
<dbReference type="SUPFAM" id="SSF50692">
    <property type="entry name" value="ADC-like"/>
    <property type="match status" value="1"/>
</dbReference>
<dbReference type="Pfam" id="PF00384">
    <property type="entry name" value="Molybdopterin"/>
    <property type="match status" value="1"/>
</dbReference>
<protein>
    <submittedName>
        <fullName evidence="7">Formate dehydrogenase major subunit</fullName>
    </submittedName>
</protein>
<dbReference type="GO" id="GO:0046872">
    <property type="term" value="F:metal ion binding"/>
    <property type="evidence" value="ECO:0007669"/>
    <property type="project" value="UniProtKB-KW"/>
</dbReference>
<dbReference type="GO" id="GO:0051539">
    <property type="term" value="F:4 iron, 4 sulfur cluster binding"/>
    <property type="evidence" value="ECO:0007669"/>
    <property type="project" value="UniProtKB-KW"/>
</dbReference>
<dbReference type="InterPro" id="IPR006963">
    <property type="entry name" value="Mopterin_OxRdtase_4Fe-4S_dom"/>
</dbReference>
<dbReference type="InterPro" id="IPR050123">
    <property type="entry name" value="Prok_molybdopt-oxidoreductase"/>
</dbReference>
<feature type="domain" description="4Fe-4S Mo/W bis-MGD-type" evidence="6">
    <location>
        <begin position="1"/>
        <end position="48"/>
    </location>
</feature>
<dbReference type="Proteomes" id="UP000280881">
    <property type="component" value="Unassembled WGS sequence"/>
</dbReference>
<keyword evidence="1" id="KW-0004">4Fe-4S</keyword>
<dbReference type="Gene3D" id="2.40.40.20">
    <property type="match status" value="1"/>
</dbReference>
<keyword evidence="2" id="KW-0479">Metal-binding</keyword>
<dbReference type="PANTHER" id="PTHR43105:SF14">
    <property type="entry name" value="FORMATE DEHYDROGENASE H"/>
    <property type="match status" value="1"/>
</dbReference>
<dbReference type="EMBL" id="RBIE01000001">
    <property type="protein sequence ID" value="RKQ64056.1"/>
    <property type="molecule type" value="Genomic_DNA"/>
</dbReference>
<dbReference type="GO" id="GO:0003954">
    <property type="term" value="F:NADH dehydrogenase activity"/>
    <property type="evidence" value="ECO:0007669"/>
    <property type="project" value="TreeGrafter"/>
</dbReference>
<dbReference type="InterPro" id="IPR009010">
    <property type="entry name" value="Asp_de-COase-like_dom_sf"/>
</dbReference>
<keyword evidence="3" id="KW-0560">Oxidoreductase</keyword>
<evidence type="ECO:0000256" key="5">
    <source>
        <dbReference type="ARBA" id="ARBA00023014"/>
    </source>
</evidence>
<evidence type="ECO:0000259" key="6">
    <source>
        <dbReference type="SMART" id="SM00926"/>
    </source>
</evidence>
<organism evidence="7 8">
    <name type="scientific">Thermovibrio guaymasensis</name>
    <dbReference type="NCBI Taxonomy" id="240167"/>
    <lineage>
        <taxon>Bacteria</taxon>
        <taxon>Pseudomonadati</taxon>
        <taxon>Aquificota</taxon>
        <taxon>Aquificia</taxon>
        <taxon>Desulfurobacteriales</taxon>
        <taxon>Desulfurobacteriaceae</taxon>
        <taxon>Thermovibrio</taxon>
    </lineage>
</organism>
<evidence type="ECO:0000256" key="4">
    <source>
        <dbReference type="ARBA" id="ARBA00023004"/>
    </source>
</evidence>
<dbReference type="Gene3D" id="2.20.25.90">
    <property type="entry name" value="ADC-like domains"/>
    <property type="match status" value="1"/>
</dbReference>
<dbReference type="PANTHER" id="PTHR43105">
    <property type="entry name" value="RESPIRATORY NITRATE REDUCTASE"/>
    <property type="match status" value="1"/>
</dbReference>
<dbReference type="InterPro" id="IPR006657">
    <property type="entry name" value="MoPterin_dinucl-bd_dom"/>
</dbReference>
<dbReference type="GO" id="GO:0022904">
    <property type="term" value="P:respiratory electron transport chain"/>
    <property type="evidence" value="ECO:0007669"/>
    <property type="project" value="TreeGrafter"/>
</dbReference>
<dbReference type="OrthoDB" id="9803192at2"/>
<dbReference type="Gene3D" id="3.40.228.10">
    <property type="entry name" value="Dimethylsulfoxide Reductase, domain 2"/>
    <property type="match status" value="1"/>
</dbReference>
<name>A0A420W9Q7_9BACT</name>
<dbReference type="Pfam" id="PF04879">
    <property type="entry name" value="Molybdop_Fe4S4"/>
    <property type="match status" value="1"/>
</dbReference>
<sequence>MIKSVCTYCGVGCEIGFNGKGIVPLQDGVVSKGKLCIKGKFGYQFVNHPDRIKGALVKEDLLKEFNYKPQDFKRWKGNFRKVPYEVAYKITAHKLKEIKERYGRRSLAAIGGARTSCESGYLFQKFAREVFGTPHVDNCARICHAPSLKGLRETVGEGAASAPFDEIYRAEFIFVIGSNTTEAHPIVSHRIIEKAREGTPLAVVDVREIGLFKFAKYPVTLPLESNLLFLNALARVIVERGLYDREFVSKRISNFEEFKEKILKDPTTKPELFRKLPGYEGVTEQIYSLAEEISKRKTVFLWGLGVTEHIDGSQSVMAIANLALLTGNVGKEGTGLIPLRGQNNVQGACDVGVLPYYLPDYKKPEEIGYMTPDIIEGALRGEIKALWVMGEDIAHVHPNLNKIERALRKIDFLVVNELFPCRITEFADVIFGVKSAYEKVGVYINAERRMHLSKPLFESSLPDDWEVIAGVSKEFGHDFGFKKSEDVWNSLRKEAPVRFGDATYKLLEENFLNAPQWPVKGNGGTEILHKDSFPTKSGKASLKFNPYRIRGMVEELFKKGKLESFYLTTGRNLVHYNNANQTNRCSTLRKFKTFQEDVLYMNPEDAEKLGHPERVILESKYGRSSPLPVEENPHIKRGTLFTTFHHSKSEINRLFGDEADELVKTARFKSVKVKIVKT</sequence>
<dbReference type="GO" id="GO:0043546">
    <property type="term" value="F:molybdopterin cofactor binding"/>
    <property type="evidence" value="ECO:0007669"/>
    <property type="project" value="InterPro"/>
</dbReference>
<dbReference type="Gene3D" id="3.40.50.740">
    <property type="match status" value="1"/>
</dbReference>
<dbReference type="SUPFAM" id="SSF53706">
    <property type="entry name" value="Formate dehydrogenase/DMSO reductase, domains 1-3"/>
    <property type="match status" value="1"/>
</dbReference>
<evidence type="ECO:0000313" key="8">
    <source>
        <dbReference type="Proteomes" id="UP000280881"/>
    </source>
</evidence>
<evidence type="ECO:0000256" key="3">
    <source>
        <dbReference type="ARBA" id="ARBA00023002"/>
    </source>
</evidence>
<dbReference type="InterPro" id="IPR006656">
    <property type="entry name" value="Mopterin_OxRdtase"/>
</dbReference>